<dbReference type="InterPro" id="IPR050955">
    <property type="entry name" value="Plant_Biomass_Hydrol_Est"/>
</dbReference>
<dbReference type="RefSeq" id="WP_152827134.1">
    <property type="nucleotide sequence ID" value="NZ_WHUT02000008.1"/>
</dbReference>
<dbReference type="InterPro" id="IPR010126">
    <property type="entry name" value="Esterase_phb"/>
</dbReference>
<dbReference type="InterPro" id="IPR029058">
    <property type="entry name" value="AB_hydrolase_fold"/>
</dbReference>
<keyword evidence="4" id="KW-1185">Reference proteome</keyword>
<accession>A0A8X8GW67</accession>
<evidence type="ECO:0000313" key="4">
    <source>
        <dbReference type="Proteomes" id="UP000484076"/>
    </source>
</evidence>
<proteinExistence type="predicted"/>
<evidence type="ECO:0000256" key="1">
    <source>
        <dbReference type="ARBA" id="ARBA00022729"/>
    </source>
</evidence>
<dbReference type="EMBL" id="WHUT02000008">
    <property type="protein sequence ID" value="NUB45504.1"/>
    <property type="molecule type" value="Genomic_DNA"/>
</dbReference>
<dbReference type="NCBIfam" id="TIGR01840">
    <property type="entry name" value="esterase_phb"/>
    <property type="match status" value="1"/>
</dbReference>
<dbReference type="PANTHER" id="PTHR43037:SF1">
    <property type="entry name" value="BLL1128 PROTEIN"/>
    <property type="match status" value="1"/>
</dbReference>
<reference evidence="3" key="1">
    <citation type="submission" date="2020-05" db="EMBL/GenBank/DDBJ databases">
        <title>Fertoebacter nigrum gen. nov., sp. nov., a new member of the family Rhodobacteraceae.</title>
        <authorList>
            <person name="Szuroczki S."/>
            <person name="Abbaszade G."/>
            <person name="Buni D."/>
            <person name="Schumann P."/>
            <person name="Toth E."/>
        </authorList>
    </citation>
    <scope>NUCLEOTIDE SEQUENCE</scope>
    <source>
        <strain evidence="3">RG-N-1a</strain>
    </source>
</reference>
<dbReference type="Gene3D" id="3.40.50.1820">
    <property type="entry name" value="alpha/beta hydrolase"/>
    <property type="match status" value="1"/>
</dbReference>
<gene>
    <name evidence="3" type="ORF">GEU84_013985</name>
</gene>
<name>A0A8X8GW67_9RHOB</name>
<keyword evidence="1" id="KW-0732">Signal</keyword>
<dbReference type="SUPFAM" id="SSF53474">
    <property type="entry name" value="alpha/beta-Hydrolases"/>
    <property type="match status" value="1"/>
</dbReference>
<keyword evidence="2" id="KW-0378">Hydrolase</keyword>
<dbReference type="GO" id="GO:0016787">
    <property type="term" value="F:hydrolase activity"/>
    <property type="evidence" value="ECO:0007669"/>
    <property type="project" value="UniProtKB-KW"/>
</dbReference>
<evidence type="ECO:0000313" key="3">
    <source>
        <dbReference type="EMBL" id="NUB45504.1"/>
    </source>
</evidence>
<dbReference type="Pfam" id="PF10503">
    <property type="entry name" value="Esterase_PHB"/>
    <property type="match status" value="1"/>
</dbReference>
<comment type="caution">
    <text evidence="3">The sequence shown here is derived from an EMBL/GenBank/DDBJ whole genome shotgun (WGS) entry which is preliminary data.</text>
</comment>
<evidence type="ECO:0000256" key="2">
    <source>
        <dbReference type="ARBA" id="ARBA00022801"/>
    </source>
</evidence>
<dbReference type="Proteomes" id="UP000484076">
    <property type="component" value="Unassembled WGS sequence"/>
</dbReference>
<organism evidence="3 4">
    <name type="scientific">Fertoeibacter niger</name>
    <dbReference type="NCBI Taxonomy" id="2656921"/>
    <lineage>
        <taxon>Bacteria</taxon>
        <taxon>Pseudomonadati</taxon>
        <taxon>Pseudomonadota</taxon>
        <taxon>Alphaproteobacteria</taxon>
        <taxon>Rhodobacterales</taxon>
        <taxon>Paracoccaceae</taxon>
        <taxon>Fertoeibacter</taxon>
    </lineage>
</organism>
<protein>
    <submittedName>
        <fullName evidence="3">PHB depolymerase family esterase</fullName>
    </submittedName>
</protein>
<dbReference type="GO" id="GO:0005576">
    <property type="term" value="C:extracellular region"/>
    <property type="evidence" value="ECO:0007669"/>
    <property type="project" value="InterPro"/>
</dbReference>
<sequence>MTQRLTPGMAEATRLTRAGKLAEATALIQQLLRPSAPVVADHVAADPANDAAIEGEFVRLDVATPPSPEAQPTAQPRSRLRETMRRIAAGGMPAARKTAAPAPGVLPHGAAFRSEVLADAGGPRDYRIYIPASARGKRDLPLVVMLHGCTQTPEDFATGTGMNALAEEFGCLIAYPAQPGAANANKCWNWFRPEDQGRDKGEPASLAAVTRRILHDHPVDPGRVYVAGLSAGGAAALIMADAYPEIFAAVGVHSGLPLGAAHDIPSAFMAMRNGAAGDRLARPKPVILFHGDADATVHPRNARSIVARSLAALPALHAQTEQGRSPGGRAYTRHRHCTADGVSYCEYWDLGGAGHAWAGGHAAGSHTDPSGPAASRAMLEFFLQHRAE</sequence>
<dbReference type="PANTHER" id="PTHR43037">
    <property type="entry name" value="UNNAMED PRODUCT-RELATED"/>
    <property type="match status" value="1"/>
</dbReference>
<dbReference type="AlphaFoldDB" id="A0A8X8GW67"/>